<protein>
    <submittedName>
        <fullName evidence="1">Uncharacterized protein</fullName>
    </submittedName>
</protein>
<proteinExistence type="predicted"/>
<sequence>MSATYKDLKLNSADGTFNDCLISSMLKRHFSSTLSAKDPFQIQISKNIADVKTALDTLNTDHVPELSYPCLALLEKTLTNATIRYVVISKNGKPVLFAYYQIFTLTAANFNLENNSAFVKHILKAFVNLKKAKAVMLGNVLRNETTSHCYDHSVFTVDEATEAIAGIAEKIAADECATAIVLKELPPITAQAQQLLSENGYSTPFEDQVMDMEVDANWHTLSDYLNDLSKKYKTRAKKALAAIAPLELRALTTTEVAAYEQDIDRLFSATVHQQPFTLTQPQPGYFTELKRMYGDGFEVIGFMNDGKLIAFYTAFTGVDYYHIYYVGFNYELNNTYQLYFNILFSGLERAILSGKKVLQLGRTSFDAKASLGAKARKLSYFIKMEYIPDFVVKWFVKYFSAMENSKWKQRNPLKDNGAMA</sequence>
<name>A0A2S7SQ42_9BACT</name>
<gene>
    <name evidence="1" type="ORF">CJD36_020810</name>
</gene>
<dbReference type="EMBL" id="PPSL01000008">
    <property type="protein sequence ID" value="PQJ09023.1"/>
    <property type="molecule type" value="Genomic_DNA"/>
</dbReference>
<dbReference type="OrthoDB" id="240921at2"/>
<keyword evidence="2" id="KW-1185">Reference proteome</keyword>
<dbReference type="Proteomes" id="UP000239872">
    <property type="component" value="Unassembled WGS sequence"/>
</dbReference>
<reference evidence="1 2" key="1">
    <citation type="submission" date="2018-01" db="EMBL/GenBank/DDBJ databases">
        <title>A novel member of the phylum Bacteroidetes isolated from glacier ice.</title>
        <authorList>
            <person name="Liu Q."/>
            <person name="Xin Y.-H."/>
        </authorList>
    </citation>
    <scope>NUCLEOTIDE SEQUENCE [LARGE SCALE GENOMIC DNA]</scope>
    <source>
        <strain evidence="1 2">RB1R16</strain>
    </source>
</reference>
<dbReference type="SUPFAM" id="SSF55729">
    <property type="entry name" value="Acyl-CoA N-acyltransferases (Nat)"/>
    <property type="match status" value="1"/>
</dbReference>
<accession>A0A2S7SQ42</accession>
<evidence type="ECO:0000313" key="2">
    <source>
        <dbReference type="Proteomes" id="UP000239872"/>
    </source>
</evidence>
<dbReference type="RefSeq" id="WP_105041144.1">
    <property type="nucleotide sequence ID" value="NZ_PPSL01000008.1"/>
</dbReference>
<dbReference type="InterPro" id="IPR016181">
    <property type="entry name" value="Acyl_CoA_acyltransferase"/>
</dbReference>
<dbReference type="AlphaFoldDB" id="A0A2S7SQ42"/>
<organism evidence="1 2">
    <name type="scientific">Flavipsychrobacter stenotrophus</name>
    <dbReference type="NCBI Taxonomy" id="2077091"/>
    <lineage>
        <taxon>Bacteria</taxon>
        <taxon>Pseudomonadati</taxon>
        <taxon>Bacteroidota</taxon>
        <taxon>Chitinophagia</taxon>
        <taxon>Chitinophagales</taxon>
        <taxon>Chitinophagaceae</taxon>
        <taxon>Flavipsychrobacter</taxon>
    </lineage>
</organism>
<comment type="caution">
    <text evidence="1">The sequence shown here is derived from an EMBL/GenBank/DDBJ whole genome shotgun (WGS) entry which is preliminary data.</text>
</comment>
<evidence type="ECO:0000313" key="1">
    <source>
        <dbReference type="EMBL" id="PQJ09023.1"/>
    </source>
</evidence>